<evidence type="ECO:0000256" key="1">
    <source>
        <dbReference type="ARBA" id="ARBA00006494"/>
    </source>
</evidence>
<comment type="catalytic activity">
    <reaction evidence="4">
        <text>RX + glutathione = an S-substituted glutathione + a halide anion + H(+)</text>
        <dbReference type="Rhea" id="RHEA:16437"/>
        <dbReference type="ChEBI" id="CHEBI:15378"/>
        <dbReference type="ChEBI" id="CHEBI:16042"/>
        <dbReference type="ChEBI" id="CHEBI:17792"/>
        <dbReference type="ChEBI" id="CHEBI:57925"/>
        <dbReference type="ChEBI" id="CHEBI:90779"/>
        <dbReference type="EC" id="2.5.1.18"/>
    </reaction>
</comment>
<evidence type="ECO:0000313" key="10">
    <source>
        <dbReference type="Proteomes" id="UP000215289"/>
    </source>
</evidence>
<dbReference type="PANTHER" id="PTHR42943:SF13">
    <property type="entry name" value="GLUTATHIONE S-TRANSFERASE KAPPA-RELATED"/>
    <property type="match status" value="1"/>
</dbReference>
<dbReference type="AlphaFoldDB" id="A0A397HHG4"/>
<organism evidence="9 10">
    <name type="scientific">Aspergillus turcosus</name>
    <dbReference type="NCBI Taxonomy" id="1245748"/>
    <lineage>
        <taxon>Eukaryota</taxon>
        <taxon>Fungi</taxon>
        <taxon>Dikarya</taxon>
        <taxon>Ascomycota</taxon>
        <taxon>Pezizomycotina</taxon>
        <taxon>Eurotiomycetes</taxon>
        <taxon>Eurotiomycetidae</taxon>
        <taxon>Eurotiales</taxon>
        <taxon>Aspergillaceae</taxon>
        <taxon>Aspergillus</taxon>
        <taxon>Aspergillus subgen. Fumigati</taxon>
    </lineage>
</organism>
<comment type="caution">
    <text evidence="9">The sequence shown here is derived from an EMBL/GenBank/DDBJ whole genome shotgun (WGS) entry which is preliminary data.</text>
</comment>
<dbReference type="SUPFAM" id="SSF52833">
    <property type="entry name" value="Thioredoxin-like"/>
    <property type="match status" value="1"/>
</dbReference>
<dbReference type="FunFam" id="3.40.30.10:FF:000096">
    <property type="entry name" value="Glutathione S-transferase kappa"/>
    <property type="match status" value="1"/>
</dbReference>
<reference evidence="9 10" key="1">
    <citation type="submission" date="2018-08" db="EMBL/GenBank/DDBJ databases">
        <title>Draft genome sequences of two Aspergillus turcosus clinical strains isolated from bronchoalveolar lavage fluid: one azole-susceptible and the other azole-resistant.</title>
        <authorList>
            <person name="Parent-Michaud M."/>
            <person name="Dufresne P.J."/>
            <person name="Fournier E."/>
            <person name="Martineau C."/>
            <person name="Moreira S."/>
            <person name="Perkins V."/>
            <person name="De Repentigny L."/>
            <person name="Dufresne S.F."/>
        </authorList>
    </citation>
    <scope>NUCLEOTIDE SEQUENCE [LARGE SCALE GENOMIC DNA]</scope>
    <source>
        <strain evidence="9">HMR AF 1038</strain>
    </source>
</reference>
<evidence type="ECO:0000256" key="6">
    <source>
        <dbReference type="ARBA" id="ARBA00083519"/>
    </source>
</evidence>
<evidence type="ECO:0000256" key="4">
    <source>
        <dbReference type="ARBA" id="ARBA00047960"/>
    </source>
</evidence>
<feature type="domain" description="DSBA-like thioredoxin" evidence="8">
    <location>
        <begin position="250"/>
        <end position="467"/>
    </location>
</feature>
<comment type="similarity">
    <text evidence="1">Belongs to the GST superfamily. Kappa family.</text>
</comment>
<dbReference type="GO" id="GO:0004364">
    <property type="term" value="F:glutathione transferase activity"/>
    <property type="evidence" value="ECO:0007669"/>
    <property type="project" value="UniProtKB-EC"/>
</dbReference>
<dbReference type="InterPro" id="IPR051924">
    <property type="entry name" value="GST_Kappa/NadH"/>
</dbReference>
<dbReference type="Proteomes" id="UP000215289">
    <property type="component" value="Unassembled WGS sequence"/>
</dbReference>
<protein>
    <recommendedName>
        <fullName evidence="5">Glutathione S-transferase kappa 1</fullName>
        <ecNumber evidence="2">2.5.1.18</ecNumber>
    </recommendedName>
    <alternativeName>
        <fullName evidence="6">GST class-kappa</fullName>
    </alternativeName>
</protein>
<dbReference type="GO" id="GO:0004602">
    <property type="term" value="F:glutathione peroxidase activity"/>
    <property type="evidence" value="ECO:0007669"/>
    <property type="project" value="TreeGrafter"/>
</dbReference>
<dbReference type="EMBL" id="NIDN02000018">
    <property type="protein sequence ID" value="RLM00212.1"/>
    <property type="molecule type" value="Genomic_DNA"/>
</dbReference>
<evidence type="ECO:0000256" key="5">
    <source>
        <dbReference type="ARBA" id="ARBA00073833"/>
    </source>
</evidence>
<evidence type="ECO:0000256" key="3">
    <source>
        <dbReference type="ARBA" id="ARBA00022679"/>
    </source>
</evidence>
<keyword evidence="7" id="KW-1133">Transmembrane helix</keyword>
<evidence type="ECO:0000259" key="8">
    <source>
        <dbReference type="Pfam" id="PF01323"/>
    </source>
</evidence>
<sequence length="485" mass="53758">MEAVSSHPGSTAASYTVSCASDHEESTFLKRNYHLRWAQLALSVVCFGSALAIIGCEAVPFQHYRSTSGYEEAGLALWPLNFDLRPTIAILSSGCVIAVLNLIYIVAVLVPSPRSHIRRLNILASGTAVAGLIAAAAGVGFAIYLPQSTYPSGFSHNETLHSWTCKWKAMRNVTSSENASLHAPTHFERDCRETQAGFVLLALLIGLEVVGGAVGVFGVWLERSVSRQRSYGVQVEKWKRTTSYSMGKKIECYLDCVSPYSFYAFTYLQQNADALASLGVEIEYEPPLSRKKKHNLTWPRYIPVFLGGINVGSGNKPPWTLPAKAAYSTYDGKRAQKYFGHDFEVPAFFPILSLLPQRALTYIKRQHAHKLIPAFRACFETMWNGQLDISKPENLAKALGRIFSDAEVGEILAAATSPEIKKELTATTARVVNELGAFGCPWFWVTNGEGKSEPFFGSDRFHFMWDFLELPHEDLRLRVEGKAKL</sequence>
<keyword evidence="3" id="KW-0808">Transferase</keyword>
<dbReference type="STRING" id="1245748.A0A397HHG4"/>
<dbReference type="Gene3D" id="3.40.30.10">
    <property type="entry name" value="Glutaredoxin"/>
    <property type="match status" value="1"/>
</dbReference>
<accession>A0A397HHG4</accession>
<dbReference type="InterPro" id="IPR001853">
    <property type="entry name" value="DSBA-like_thioredoxin_dom"/>
</dbReference>
<proteinExistence type="inferred from homology"/>
<feature type="transmembrane region" description="Helical" evidence="7">
    <location>
        <begin position="198"/>
        <end position="221"/>
    </location>
</feature>
<dbReference type="GO" id="GO:0006749">
    <property type="term" value="P:glutathione metabolic process"/>
    <property type="evidence" value="ECO:0007669"/>
    <property type="project" value="TreeGrafter"/>
</dbReference>
<keyword evidence="7" id="KW-0472">Membrane</keyword>
<dbReference type="InterPro" id="IPR036249">
    <property type="entry name" value="Thioredoxin-like_sf"/>
</dbReference>
<dbReference type="Pfam" id="PF01323">
    <property type="entry name" value="DSBA"/>
    <property type="match status" value="1"/>
</dbReference>
<keyword evidence="7" id="KW-0812">Transmembrane</keyword>
<gene>
    <name evidence="9" type="ORF">CFD26_104648</name>
</gene>
<feature type="transmembrane region" description="Helical" evidence="7">
    <location>
        <begin position="88"/>
        <end position="110"/>
    </location>
</feature>
<keyword evidence="10" id="KW-1185">Reference proteome</keyword>
<dbReference type="GO" id="GO:0005739">
    <property type="term" value="C:mitochondrion"/>
    <property type="evidence" value="ECO:0007669"/>
    <property type="project" value="TreeGrafter"/>
</dbReference>
<feature type="transmembrane region" description="Helical" evidence="7">
    <location>
        <begin position="122"/>
        <end position="145"/>
    </location>
</feature>
<dbReference type="GO" id="GO:0005777">
    <property type="term" value="C:peroxisome"/>
    <property type="evidence" value="ECO:0007669"/>
    <property type="project" value="TreeGrafter"/>
</dbReference>
<evidence type="ECO:0000313" key="9">
    <source>
        <dbReference type="EMBL" id="RLM00212.1"/>
    </source>
</evidence>
<evidence type="ECO:0000256" key="2">
    <source>
        <dbReference type="ARBA" id="ARBA00012452"/>
    </source>
</evidence>
<dbReference type="OrthoDB" id="4664297at2759"/>
<dbReference type="EC" id="2.5.1.18" evidence="2"/>
<evidence type="ECO:0000256" key="7">
    <source>
        <dbReference type="SAM" id="Phobius"/>
    </source>
</evidence>
<dbReference type="PANTHER" id="PTHR42943">
    <property type="entry name" value="GLUTATHIONE S-TRANSFERASE KAPPA"/>
    <property type="match status" value="1"/>
</dbReference>
<feature type="transmembrane region" description="Helical" evidence="7">
    <location>
        <begin position="40"/>
        <end position="61"/>
    </location>
</feature>
<name>A0A397HHG4_9EURO</name>